<organism evidence="1 2">
    <name type="scientific">Enterobacter agglomerans</name>
    <name type="common">Erwinia herbicola</name>
    <name type="synonym">Pantoea agglomerans</name>
    <dbReference type="NCBI Taxonomy" id="549"/>
    <lineage>
        <taxon>Bacteria</taxon>
        <taxon>Pseudomonadati</taxon>
        <taxon>Pseudomonadota</taxon>
        <taxon>Gammaproteobacteria</taxon>
        <taxon>Enterobacterales</taxon>
        <taxon>Erwiniaceae</taxon>
        <taxon>Pantoea</taxon>
        <taxon>Pantoea agglomerans group</taxon>
    </lineage>
</organism>
<evidence type="ECO:0000313" key="2">
    <source>
        <dbReference type="Proteomes" id="UP001158961"/>
    </source>
</evidence>
<dbReference type="RefSeq" id="WP_031593028.1">
    <property type="nucleotide sequence ID" value="NZ_JNVA01000041.1"/>
</dbReference>
<dbReference type="InterPro" id="IPR036866">
    <property type="entry name" value="RibonucZ/Hydroxyglut_hydro"/>
</dbReference>
<protein>
    <submittedName>
        <fullName evidence="1">Uncharacterized protein</fullName>
    </submittedName>
</protein>
<reference evidence="1" key="1">
    <citation type="submission" date="2022-05" db="EMBL/GenBank/DDBJ databases">
        <authorList>
            <person name="Pothier F. J."/>
        </authorList>
    </citation>
    <scope>NUCLEOTIDE SEQUENCE</scope>
    <source>
        <strain evidence="1">DAPP-PG734</strain>
    </source>
</reference>
<dbReference type="Proteomes" id="UP001158961">
    <property type="component" value="Chromosome"/>
</dbReference>
<name>A0AAN2FF67_ENTAG</name>
<dbReference type="Gene3D" id="3.60.15.10">
    <property type="entry name" value="Ribonuclease Z/Hydroxyacylglutathione hydrolase-like"/>
    <property type="match status" value="1"/>
</dbReference>
<dbReference type="AlphaFoldDB" id="A0AAN2FF67"/>
<accession>A0AAN2FF67</accession>
<dbReference type="EMBL" id="OW970315">
    <property type="protein sequence ID" value="CAH6337285.1"/>
    <property type="molecule type" value="Genomic_DNA"/>
</dbReference>
<sequence length="81" mass="9001">MLPMRLYCMTGGILHFDQGVFTHTLEMGERMQAPTPIFLIDHPKGKILFETGLHPRAAIDPVGQWGQERGVAPAKTDTVNL</sequence>
<proteinExistence type="predicted"/>
<gene>
    <name evidence="1" type="ORF">DAPPPG734_18970</name>
</gene>
<evidence type="ECO:0000313" key="1">
    <source>
        <dbReference type="EMBL" id="CAH6337285.1"/>
    </source>
</evidence>